<dbReference type="InterPro" id="IPR024079">
    <property type="entry name" value="MetalloPept_cat_dom_sf"/>
</dbReference>
<evidence type="ECO:0000256" key="8">
    <source>
        <dbReference type="ARBA" id="ARBA00023049"/>
    </source>
</evidence>
<protein>
    <submittedName>
        <fullName evidence="11">Uncharacterized protein</fullName>
    </submittedName>
</protein>
<evidence type="ECO:0000256" key="3">
    <source>
        <dbReference type="ARBA" id="ARBA00007357"/>
    </source>
</evidence>
<comment type="caution">
    <text evidence="11">The sequence shown here is derived from an EMBL/GenBank/DDBJ whole genome shotgun (WGS) entry which is preliminary data.</text>
</comment>
<evidence type="ECO:0000313" key="11">
    <source>
        <dbReference type="EMBL" id="KAF2888451.1"/>
    </source>
</evidence>
<dbReference type="GO" id="GO:0005886">
    <property type="term" value="C:plasma membrane"/>
    <property type="evidence" value="ECO:0007669"/>
    <property type="project" value="UniProtKB-SubCell"/>
</dbReference>
<dbReference type="InterPro" id="IPR042089">
    <property type="entry name" value="Peptidase_M13_dom_2"/>
</dbReference>
<dbReference type="Gene3D" id="1.10.1380.10">
    <property type="entry name" value="Neutral endopeptidase , domain2"/>
    <property type="match status" value="1"/>
</dbReference>
<evidence type="ECO:0000313" key="12">
    <source>
        <dbReference type="Proteomes" id="UP000801492"/>
    </source>
</evidence>
<dbReference type="Pfam" id="PF05649">
    <property type="entry name" value="Peptidase_M13_N"/>
    <property type="match status" value="1"/>
</dbReference>
<evidence type="ECO:0000256" key="7">
    <source>
        <dbReference type="ARBA" id="ARBA00022833"/>
    </source>
</evidence>
<name>A0A8K0G793_IGNLU</name>
<dbReference type="InterPro" id="IPR000718">
    <property type="entry name" value="Peptidase_M13"/>
</dbReference>
<evidence type="ECO:0000256" key="2">
    <source>
        <dbReference type="ARBA" id="ARBA00004401"/>
    </source>
</evidence>
<feature type="domain" description="Peptidase M13 C-terminal" evidence="9">
    <location>
        <begin position="449"/>
        <end position="550"/>
    </location>
</feature>
<dbReference type="EMBL" id="VTPC01077167">
    <property type="protein sequence ID" value="KAF2888451.1"/>
    <property type="molecule type" value="Genomic_DNA"/>
</dbReference>
<keyword evidence="8" id="KW-0482">Metalloprotease</keyword>
<dbReference type="PANTHER" id="PTHR11733">
    <property type="entry name" value="ZINC METALLOPROTEASE FAMILY M13 NEPRILYSIN-RELATED"/>
    <property type="match status" value="1"/>
</dbReference>
<dbReference type="GO" id="GO:0004222">
    <property type="term" value="F:metalloendopeptidase activity"/>
    <property type="evidence" value="ECO:0007669"/>
    <property type="project" value="InterPro"/>
</dbReference>
<sequence length="551" mass="64758">MAKKLYNGCMNEPQIEEDALKTLRKVFEQVGGWPVLEGSKWKEEDFDWVNATYKLRDLGYHSGVFVNLIITYVAEEHHHLLELYYGDYPNEDLQAMTEMIMKFEPHSREDVVKELESAYQVSKALEQLWLDTYDSKVLTVEQLQEKVPAVDWLEYINHMAEPAVQLTKDDKVSVLMHYLPPLIKLISRTPKRDLANLMMWKVMEAVLPYFKDHTVNPKFGRDMCRTRARFCAEEIEKKFFPRPIEIIYTRKYLSREKKNRIEEMANSMKTILVEMINNAEWLVDAGKKEILEKFKTLKIQIGLPGDYFDDKIFDYADVDLVDVKNGTFFDLLAAAKRNLKTSEYRLVKKSEDNLPSLYHSLANSYGYHYLENLIHVPADRTRNMVYDESIPEYINYGIMGMILGTYANEVLCVGCLDKYSEKAAELFDIKRECVQKRWGSIKMYEWDLNDVLAKNVAQQVVYEAYQKYVKANGEEQRLAAVDYTPNQLFWISTAFRQCRPIGPTYHWYEENLDKTSVYEVNNPISWNYKFLEDFKCSETSRMKPADNCKVF</sequence>
<dbReference type="OrthoDB" id="6475849at2759"/>
<accession>A0A8K0G793</accession>
<keyword evidence="4" id="KW-0645">Protease</keyword>
<keyword evidence="7" id="KW-0862">Zinc</keyword>
<dbReference type="InterPro" id="IPR018497">
    <property type="entry name" value="Peptidase_M13_C"/>
</dbReference>
<dbReference type="PROSITE" id="PS51885">
    <property type="entry name" value="NEPRILYSIN"/>
    <property type="match status" value="1"/>
</dbReference>
<dbReference type="InterPro" id="IPR008753">
    <property type="entry name" value="Peptidase_M13_N"/>
</dbReference>
<evidence type="ECO:0000256" key="4">
    <source>
        <dbReference type="ARBA" id="ARBA00022670"/>
    </source>
</evidence>
<evidence type="ECO:0000259" key="9">
    <source>
        <dbReference type="Pfam" id="PF01431"/>
    </source>
</evidence>
<dbReference type="AlphaFoldDB" id="A0A8K0G793"/>
<gene>
    <name evidence="11" type="ORF">ILUMI_17722</name>
</gene>
<organism evidence="11 12">
    <name type="scientific">Ignelater luminosus</name>
    <name type="common">Cucubano</name>
    <name type="synonym">Pyrophorus luminosus</name>
    <dbReference type="NCBI Taxonomy" id="2038154"/>
    <lineage>
        <taxon>Eukaryota</taxon>
        <taxon>Metazoa</taxon>
        <taxon>Ecdysozoa</taxon>
        <taxon>Arthropoda</taxon>
        <taxon>Hexapoda</taxon>
        <taxon>Insecta</taxon>
        <taxon>Pterygota</taxon>
        <taxon>Neoptera</taxon>
        <taxon>Endopterygota</taxon>
        <taxon>Coleoptera</taxon>
        <taxon>Polyphaga</taxon>
        <taxon>Elateriformia</taxon>
        <taxon>Elateroidea</taxon>
        <taxon>Elateridae</taxon>
        <taxon>Agrypninae</taxon>
        <taxon>Pyrophorini</taxon>
        <taxon>Ignelater</taxon>
    </lineage>
</organism>
<dbReference type="GO" id="GO:0046872">
    <property type="term" value="F:metal ion binding"/>
    <property type="evidence" value="ECO:0007669"/>
    <property type="project" value="UniProtKB-KW"/>
</dbReference>
<dbReference type="Gene3D" id="3.40.390.10">
    <property type="entry name" value="Collagenase (Catalytic Domain)"/>
    <property type="match status" value="1"/>
</dbReference>
<proteinExistence type="inferred from homology"/>
<evidence type="ECO:0000256" key="6">
    <source>
        <dbReference type="ARBA" id="ARBA00022801"/>
    </source>
</evidence>
<evidence type="ECO:0000256" key="5">
    <source>
        <dbReference type="ARBA" id="ARBA00022723"/>
    </source>
</evidence>
<keyword evidence="5" id="KW-0479">Metal-binding</keyword>
<dbReference type="Proteomes" id="UP000801492">
    <property type="component" value="Unassembled WGS sequence"/>
</dbReference>
<evidence type="ECO:0000259" key="10">
    <source>
        <dbReference type="Pfam" id="PF05649"/>
    </source>
</evidence>
<dbReference type="GO" id="GO:0016485">
    <property type="term" value="P:protein processing"/>
    <property type="evidence" value="ECO:0007669"/>
    <property type="project" value="TreeGrafter"/>
</dbReference>
<comment type="subcellular location">
    <subcellularLocation>
        <location evidence="2">Cell membrane</location>
        <topology evidence="2">Single-pass type II membrane protein</topology>
    </subcellularLocation>
</comment>
<evidence type="ECO:0000256" key="1">
    <source>
        <dbReference type="ARBA" id="ARBA00001947"/>
    </source>
</evidence>
<feature type="domain" description="Peptidase M13 N-terminal" evidence="10">
    <location>
        <begin position="2"/>
        <end position="304"/>
    </location>
</feature>
<reference evidence="11" key="1">
    <citation type="submission" date="2019-08" db="EMBL/GenBank/DDBJ databases">
        <title>The genome of the North American firefly Photinus pyralis.</title>
        <authorList>
            <consortium name="Photinus pyralis genome working group"/>
            <person name="Fallon T.R."/>
            <person name="Sander Lower S.E."/>
            <person name="Weng J.-K."/>
        </authorList>
    </citation>
    <scope>NUCLEOTIDE SEQUENCE</scope>
    <source>
        <strain evidence="11">TRF0915ILg1</strain>
        <tissue evidence="11">Whole body</tissue>
    </source>
</reference>
<dbReference type="Pfam" id="PF01431">
    <property type="entry name" value="Peptidase_M13"/>
    <property type="match status" value="1"/>
</dbReference>
<keyword evidence="12" id="KW-1185">Reference proteome</keyword>
<comment type="similarity">
    <text evidence="3">Belongs to the peptidase M13 family.</text>
</comment>
<dbReference type="PANTHER" id="PTHR11733:SF208">
    <property type="entry name" value="PEPTIDASE M13 C-TERMINAL DOMAIN-CONTAINING PROTEIN"/>
    <property type="match status" value="1"/>
</dbReference>
<keyword evidence="6" id="KW-0378">Hydrolase</keyword>
<comment type="cofactor">
    <cofactor evidence="1">
        <name>Zn(2+)</name>
        <dbReference type="ChEBI" id="CHEBI:29105"/>
    </cofactor>
</comment>
<dbReference type="SUPFAM" id="SSF55486">
    <property type="entry name" value="Metalloproteases ('zincins'), catalytic domain"/>
    <property type="match status" value="1"/>
</dbReference>